<dbReference type="Gene3D" id="3.30.70.3400">
    <property type="match status" value="2"/>
</dbReference>
<dbReference type="SUPFAM" id="SSF82866">
    <property type="entry name" value="Multidrug efflux transporter AcrB transmembrane domain"/>
    <property type="match status" value="1"/>
</dbReference>
<feature type="domain" description="Protein export membrane protein SecD/SecF C-terminal" evidence="11">
    <location>
        <begin position="349"/>
        <end position="519"/>
    </location>
</feature>
<evidence type="ECO:0000256" key="8">
    <source>
        <dbReference type="ARBA" id="ARBA00023010"/>
    </source>
</evidence>
<dbReference type="GO" id="GO:0006605">
    <property type="term" value="P:protein targeting"/>
    <property type="evidence" value="ECO:0007669"/>
    <property type="project" value="UniProtKB-UniRule"/>
</dbReference>
<dbReference type="FunFam" id="3.30.1360.200:FF:000002">
    <property type="entry name" value="Preprotein translocase subunit SecD"/>
    <property type="match status" value="1"/>
</dbReference>
<evidence type="ECO:0000313" key="15">
    <source>
        <dbReference type="EMBL" id="PLR06549.1"/>
    </source>
</evidence>
<dbReference type="Gene3D" id="1.20.1640.10">
    <property type="entry name" value="Multidrug efflux transporter AcrB transmembrane domain"/>
    <property type="match status" value="1"/>
</dbReference>
<feature type="transmembrane region" description="Helical" evidence="10">
    <location>
        <begin position="419"/>
        <end position="440"/>
    </location>
</feature>
<dbReference type="InterPro" id="IPR022813">
    <property type="entry name" value="SecD/SecF_arch_bac"/>
</dbReference>
<keyword evidence="7 10" id="KW-1133">Transmembrane helix</keyword>
<gene>
    <name evidence="10 15" type="primary">secD</name>
    <name evidence="14" type="ORF">C1707_20170</name>
    <name evidence="15" type="ORF">CFHF_25540</name>
</gene>
<comment type="subunit">
    <text evidence="10">Forms a complex with SecF. Part of the essential Sec protein translocation apparatus which comprises SecA, SecYEG and auxiliary proteins SecDF-YajC and YidC.</text>
</comment>
<dbReference type="AlphaFoldDB" id="A0A2N5CLG3"/>
<dbReference type="RefSeq" id="WP_101715727.1">
    <property type="nucleotide sequence ID" value="NZ_CP026100.1"/>
</dbReference>
<keyword evidence="6 10" id="KW-0653">Protein transport</keyword>
<organism evidence="15 16">
    <name type="scientific">Caulobacter flavus</name>
    <dbReference type="NCBI Taxonomy" id="1679497"/>
    <lineage>
        <taxon>Bacteria</taxon>
        <taxon>Pseudomonadati</taxon>
        <taxon>Pseudomonadota</taxon>
        <taxon>Alphaproteobacteria</taxon>
        <taxon>Caulobacterales</taxon>
        <taxon>Caulobacteraceae</taxon>
        <taxon>Caulobacter</taxon>
    </lineage>
</organism>
<dbReference type="HAMAP" id="MF_01463_B">
    <property type="entry name" value="SecD_B"/>
    <property type="match status" value="1"/>
</dbReference>
<feature type="transmembrane region" description="Helical" evidence="10">
    <location>
        <begin position="492"/>
        <end position="520"/>
    </location>
</feature>
<name>A0A2N5CLG3_9CAUL</name>
<dbReference type="GO" id="GO:0005886">
    <property type="term" value="C:plasma membrane"/>
    <property type="evidence" value="ECO:0007669"/>
    <property type="project" value="UniProtKB-SubCell"/>
</dbReference>
<evidence type="ECO:0000259" key="13">
    <source>
        <dbReference type="Pfam" id="PF22599"/>
    </source>
</evidence>
<sequence length="531" mass="56106">MLSLSRWKIVLVTLSVIFGIVFTLPNLLPQKTLDALPGWVPKQKLNLGLDLQGGSYLLYEVDTAQLRKERLDNLVEDVRNTLRTAGIDFNGLAQANGVIGVRIDDASKVNAAVTELRKLGSPLASGVGTDVNVATRADQRIELTFSPDAARADASKAVDQSIETIRRRIDSLGTKEPTITRQGADRIVIQAAGESDPERLKAVIGKTAKLTFQMVDETVTPEEMASGRMPPGTVMVPSGDGYAPAYALKKRAVVSGEELVDAQQAFDGQSGRPVVSFRFNGSGSKKFGDATARNIGKRFAIVLDNKVISAPTIQTPILGGSGQITGNFTVESASELSLLLRSGALPAQLNIEEQRTVGAELGADAVRAGAISLAIGAAAMFVFIILAYGLFGVFAALALVANVLLIVGIMSFSQATLTFPGIAGLILTLAVAVDANVLIYERMRDEAAAGRSPMSAADTGYKLALVSILDANITSLISAGIMFSFGSGPVKGFAWTLAIGVFTSLFTAIIITQVLIGWWFKAAKPKKLPIA</sequence>
<feature type="domain" description="Protein translocase subunit SecDF P1" evidence="12">
    <location>
        <begin position="158"/>
        <end position="217"/>
    </location>
</feature>
<keyword evidence="17" id="KW-1185">Reference proteome</keyword>
<dbReference type="Pfam" id="PF21760">
    <property type="entry name" value="SecD_1st"/>
    <property type="match status" value="1"/>
</dbReference>
<dbReference type="OrthoDB" id="9805019at2"/>
<feature type="transmembrane region" description="Helical" evidence="10">
    <location>
        <begin position="7"/>
        <end position="28"/>
    </location>
</feature>
<dbReference type="Pfam" id="PF07549">
    <property type="entry name" value="Sec_GG"/>
    <property type="match status" value="1"/>
</dbReference>
<comment type="subcellular location">
    <subcellularLocation>
        <location evidence="1 10">Cell membrane</location>
        <topology evidence="1 10">Multi-pass membrane protein</topology>
    </subcellularLocation>
</comment>
<dbReference type="InterPro" id="IPR055344">
    <property type="entry name" value="SecD_SecF_C_bact"/>
</dbReference>
<dbReference type="Pfam" id="PF02355">
    <property type="entry name" value="SecD_SecF_C"/>
    <property type="match status" value="1"/>
</dbReference>
<evidence type="ECO:0000256" key="10">
    <source>
        <dbReference type="HAMAP-Rule" id="MF_01463"/>
    </source>
</evidence>
<dbReference type="Pfam" id="PF22599">
    <property type="entry name" value="SecDF_P1_head"/>
    <property type="match status" value="1"/>
</dbReference>
<evidence type="ECO:0000256" key="1">
    <source>
        <dbReference type="ARBA" id="ARBA00004651"/>
    </source>
</evidence>
<evidence type="ECO:0000256" key="6">
    <source>
        <dbReference type="ARBA" id="ARBA00022927"/>
    </source>
</evidence>
<dbReference type="EMBL" id="PJRQ01000052">
    <property type="protein sequence ID" value="PLR06549.1"/>
    <property type="molecule type" value="Genomic_DNA"/>
</dbReference>
<proteinExistence type="inferred from homology"/>
<protein>
    <recommendedName>
        <fullName evidence="10">Protein translocase subunit SecD</fullName>
    </recommendedName>
</protein>
<evidence type="ECO:0000256" key="2">
    <source>
        <dbReference type="ARBA" id="ARBA00022448"/>
    </source>
</evidence>
<keyword evidence="8 10" id="KW-0811">Translocation</keyword>
<evidence type="ECO:0000313" key="16">
    <source>
        <dbReference type="Proteomes" id="UP000234483"/>
    </source>
</evidence>
<dbReference type="PANTHER" id="PTHR30081:SF1">
    <property type="entry name" value="PROTEIN TRANSLOCASE SUBUNIT SECD"/>
    <property type="match status" value="1"/>
</dbReference>
<dbReference type="GO" id="GO:0043952">
    <property type="term" value="P:protein transport by the Sec complex"/>
    <property type="evidence" value="ECO:0007669"/>
    <property type="project" value="UniProtKB-UniRule"/>
</dbReference>
<evidence type="ECO:0000313" key="14">
    <source>
        <dbReference type="EMBL" id="AYV48389.1"/>
    </source>
</evidence>
<evidence type="ECO:0000256" key="5">
    <source>
        <dbReference type="ARBA" id="ARBA00022692"/>
    </source>
</evidence>
<feature type="transmembrane region" description="Helical" evidence="10">
    <location>
        <begin position="393"/>
        <end position="413"/>
    </location>
</feature>
<evidence type="ECO:0000313" key="17">
    <source>
        <dbReference type="Proteomes" id="UP000281192"/>
    </source>
</evidence>
<keyword evidence="3 10" id="KW-1003">Cell membrane</keyword>
<dbReference type="NCBIfam" id="TIGR00916">
    <property type="entry name" value="2A0604s01"/>
    <property type="match status" value="1"/>
</dbReference>
<dbReference type="Proteomes" id="UP000234483">
    <property type="component" value="Unassembled WGS sequence"/>
</dbReference>
<dbReference type="InterPro" id="IPR048634">
    <property type="entry name" value="SecD_SecF_C"/>
</dbReference>
<dbReference type="Gene3D" id="3.30.1360.200">
    <property type="match status" value="1"/>
</dbReference>
<evidence type="ECO:0000256" key="7">
    <source>
        <dbReference type="ARBA" id="ARBA00022989"/>
    </source>
</evidence>
<feature type="domain" description="SecDF P1 head subdomain" evidence="13">
    <location>
        <begin position="244"/>
        <end position="347"/>
    </location>
</feature>
<accession>A0A2N5CLG3</accession>
<dbReference type="Proteomes" id="UP000281192">
    <property type="component" value="Chromosome"/>
</dbReference>
<dbReference type="InterPro" id="IPR022646">
    <property type="entry name" value="SecD/SecF_CS"/>
</dbReference>
<keyword evidence="4" id="KW-0997">Cell inner membrane</keyword>
<feature type="transmembrane region" description="Helical" evidence="10">
    <location>
        <begin position="365"/>
        <end position="386"/>
    </location>
</feature>
<comment type="similarity">
    <text evidence="10">Belongs to the SecD/SecF family. SecD subfamily.</text>
</comment>
<feature type="transmembrane region" description="Helical" evidence="10">
    <location>
        <begin position="461"/>
        <end position="486"/>
    </location>
</feature>
<dbReference type="InterPro" id="IPR048631">
    <property type="entry name" value="SecD_1st"/>
</dbReference>
<keyword evidence="5 10" id="KW-0812">Transmembrane</keyword>
<keyword evidence="2 10" id="KW-0813">Transport</keyword>
<evidence type="ECO:0000256" key="9">
    <source>
        <dbReference type="ARBA" id="ARBA00023136"/>
    </source>
</evidence>
<dbReference type="GO" id="GO:0015450">
    <property type="term" value="F:protein-transporting ATPase activity"/>
    <property type="evidence" value="ECO:0007669"/>
    <property type="project" value="InterPro"/>
</dbReference>
<reference evidence="14 17" key="2">
    <citation type="submission" date="2018-01" db="EMBL/GenBank/DDBJ databases">
        <title>Complete genome sequence of Caulobacter flavus RHGG3.</title>
        <authorList>
            <person name="Yang E."/>
        </authorList>
    </citation>
    <scope>NUCLEOTIDE SEQUENCE [LARGE SCALE GENOMIC DNA]</scope>
    <source>
        <strain evidence="14 17">RHGG3</strain>
    </source>
</reference>
<comment type="function">
    <text evidence="10">Part of the Sec protein translocase complex. Interacts with the SecYEG preprotein conducting channel. SecDF uses the proton motive force (PMF) to complete protein translocation after the ATP-dependent function of SecA.</text>
</comment>
<evidence type="ECO:0000259" key="12">
    <source>
        <dbReference type="Pfam" id="PF21760"/>
    </source>
</evidence>
<dbReference type="FunFam" id="1.20.1640.10:FF:000004">
    <property type="entry name" value="Protein translocase subunit SecD"/>
    <property type="match status" value="1"/>
</dbReference>
<dbReference type="EMBL" id="CP026100">
    <property type="protein sequence ID" value="AYV48389.1"/>
    <property type="molecule type" value="Genomic_DNA"/>
</dbReference>
<reference evidence="15 16" key="1">
    <citation type="submission" date="2017-12" db="EMBL/GenBank/DDBJ databases">
        <title>The genome sequence of Caulobacter flavus CGMCC1 15093.</title>
        <authorList>
            <person name="Gao J."/>
            <person name="Mao X."/>
            <person name="Sun J."/>
        </authorList>
    </citation>
    <scope>NUCLEOTIDE SEQUENCE [LARGE SCALE GENOMIC DNA]</scope>
    <source>
        <strain evidence="15 16">CGMCC1 15093</strain>
    </source>
</reference>
<keyword evidence="9 10" id="KW-0472">Membrane</keyword>
<evidence type="ECO:0000256" key="3">
    <source>
        <dbReference type="ARBA" id="ARBA00022475"/>
    </source>
</evidence>
<evidence type="ECO:0000259" key="11">
    <source>
        <dbReference type="Pfam" id="PF02355"/>
    </source>
</evidence>
<dbReference type="GO" id="GO:0065002">
    <property type="term" value="P:intracellular protein transmembrane transport"/>
    <property type="evidence" value="ECO:0007669"/>
    <property type="project" value="UniProtKB-UniRule"/>
</dbReference>
<dbReference type="InterPro" id="IPR005791">
    <property type="entry name" value="SecD"/>
</dbReference>
<dbReference type="InterPro" id="IPR054384">
    <property type="entry name" value="SecDF_P1_head"/>
</dbReference>
<dbReference type="KEGG" id="cfh:C1707_20170"/>
<dbReference type="NCBIfam" id="TIGR01129">
    <property type="entry name" value="secD"/>
    <property type="match status" value="1"/>
</dbReference>
<dbReference type="PANTHER" id="PTHR30081">
    <property type="entry name" value="PROTEIN-EXPORT MEMBRANE PROTEIN SEC"/>
    <property type="match status" value="1"/>
</dbReference>
<evidence type="ECO:0000256" key="4">
    <source>
        <dbReference type="ARBA" id="ARBA00022519"/>
    </source>
</evidence>